<evidence type="ECO:0000313" key="2">
    <source>
        <dbReference type="Proteomes" id="UP000285725"/>
    </source>
</evidence>
<dbReference type="Proteomes" id="UP000285725">
    <property type="component" value="Unassembled WGS sequence"/>
</dbReference>
<proteinExistence type="predicted"/>
<sequence length="131" mass="14565">MKRINPERIKSIKVSMNSSTDEMSDGVKSLIEAPVTGNFEECVKLTKKSMGNLVKTVDSLDAYLNSVADAFAKTDASLAASIDGGLYSVPPKQTWQEKQESYISEGKNLSDRYNRRKLVDVYNGQYNDFPS</sequence>
<organism evidence="1 2">
    <name type="scientific">Streptococcus parasanguinis</name>
    <dbReference type="NCBI Taxonomy" id="1318"/>
    <lineage>
        <taxon>Bacteria</taxon>
        <taxon>Bacillati</taxon>
        <taxon>Bacillota</taxon>
        <taxon>Bacilli</taxon>
        <taxon>Lactobacillales</taxon>
        <taxon>Streptococcaceae</taxon>
        <taxon>Streptococcus</taxon>
    </lineage>
</organism>
<gene>
    <name evidence="1" type="ORF">DWZ19_05750</name>
</gene>
<dbReference type="AlphaFoldDB" id="A0AAE8DK13"/>
<protein>
    <submittedName>
        <fullName evidence="1">Uncharacterized protein</fullName>
    </submittedName>
</protein>
<dbReference type="EMBL" id="QRQU01000003">
    <property type="protein sequence ID" value="RHN25727.1"/>
    <property type="molecule type" value="Genomic_DNA"/>
</dbReference>
<accession>A0AAE8DK13</accession>
<name>A0AAE8DK13_STRPA</name>
<evidence type="ECO:0000313" key="1">
    <source>
        <dbReference type="EMBL" id="RHN25727.1"/>
    </source>
</evidence>
<reference evidence="1 2" key="1">
    <citation type="submission" date="2018-08" db="EMBL/GenBank/DDBJ databases">
        <title>A genome reference for cultivated species of the human gut microbiota.</title>
        <authorList>
            <person name="Zou Y."/>
            <person name="Xue W."/>
            <person name="Luo G."/>
        </authorList>
    </citation>
    <scope>NUCLEOTIDE SEQUENCE [LARGE SCALE GENOMIC DNA]</scope>
    <source>
        <strain evidence="1 2">AF30-12BH</strain>
    </source>
</reference>
<comment type="caution">
    <text evidence="1">The sequence shown here is derived from an EMBL/GenBank/DDBJ whole genome shotgun (WGS) entry which is preliminary data.</text>
</comment>
<dbReference type="RefSeq" id="WP_118397326.1">
    <property type="nucleotide sequence ID" value="NZ_CABJDC010000003.1"/>
</dbReference>